<dbReference type="PRINTS" id="PR00348">
    <property type="entry name" value="UBIQUITIN"/>
</dbReference>
<dbReference type="Pfam" id="PF00240">
    <property type="entry name" value="ubiquitin"/>
    <property type="match status" value="1"/>
</dbReference>
<dbReference type="SUPFAM" id="SSF54236">
    <property type="entry name" value="Ubiquitin-like"/>
    <property type="match status" value="1"/>
</dbReference>
<accession>A0A9K3D358</accession>
<dbReference type="InterPro" id="IPR019954">
    <property type="entry name" value="Ubiquitin_CS"/>
</dbReference>
<organism evidence="3 4">
    <name type="scientific">Kipferlia bialata</name>
    <dbReference type="NCBI Taxonomy" id="797122"/>
    <lineage>
        <taxon>Eukaryota</taxon>
        <taxon>Metamonada</taxon>
        <taxon>Carpediemonas-like organisms</taxon>
        <taxon>Kipferlia</taxon>
    </lineage>
</organism>
<gene>
    <name evidence="3" type="ORF">KIPB_010508</name>
</gene>
<keyword evidence="4" id="KW-1185">Reference proteome</keyword>
<evidence type="ECO:0000313" key="4">
    <source>
        <dbReference type="Proteomes" id="UP000265618"/>
    </source>
</evidence>
<dbReference type="OrthoDB" id="419317at2759"/>
<reference evidence="3 4" key="1">
    <citation type="journal article" date="2018" name="PLoS ONE">
        <title>The draft genome of Kipferlia bialata reveals reductive genome evolution in fornicate parasites.</title>
        <authorList>
            <person name="Tanifuji G."/>
            <person name="Takabayashi S."/>
            <person name="Kume K."/>
            <person name="Takagi M."/>
            <person name="Nakayama T."/>
            <person name="Kamikawa R."/>
            <person name="Inagaki Y."/>
            <person name="Hashimoto T."/>
        </authorList>
    </citation>
    <scope>NUCLEOTIDE SEQUENCE [LARGE SCALE GENOMIC DNA]</scope>
    <source>
        <strain evidence="3">NY0173</strain>
    </source>
</reference>
<dbReference type="PANTHER" id="PTHR10666">
    <property type="entry name" value="UBIQUITIN"/>
    <property type="match status" value="1"/>
</dbReference>
<name>A0A9K3D358_9EUKA</name>
<dbReference type="CDD" id="cd17039">
    <property type="entry name" value="Ubl_ubiquitin_like"/>
    <property type="match status" value="1"/>
</dbReference>
<dbReference type="AlphaFoldDB" id="A0A9K3D358"/>
<evidence type="ECO:0000256" key="1">
    <source>
        <dbReference type="SAM" id="MobiDB-lite"/>
    </source>
</evidence>
<sequence>MGAGGSHESSDDGQDADDAFFGGGTGKAPFAGSLPPITLYIMGPKTITCSVAPDCNVAYLKQRLEESESIPSTSQKLVFAGKRLKDRAILSDLSIRDQSTLHLVVMAQ</sequence>
<comment type="caution">
    <text evidence="3">The sequence shown here is derived from an EMBL/GenBank/DDBJ whole genome shotgun (WGS) entry which is preliminary data.</text>
</comment>
<dbReference type="PROSITE" id="PS50053">
    <property type="entry name" value="UBIQUITIN_2"/>
    <property type="match status" value="1"/>
</dbReference>
<dbReference type="Proteomes" id="UP000265618">
    <property type="component" value="Unassembled WGS sequence"/>
</dbReference>
<feature type="domain" description="Ubiquitin-like" evidence="2">
    <location>
        <begin position="37"/>
        <end position="108"/>
    </location>
</feature>
<dbReference type="InterPro" id="IPR019956">
    <property type="entry name" value="Ubiquitin_dom"/>
</dbReference>
<protein>
    <submittedName>
        <fullName evidence="3">Ubiquitin</fullName>
    </submittedName>
</protein>
<dbReference type="EMBL" id="BDIP01003929">
    <property type="protein sequence ID" value="GIQ88293.1"/>
    <property type="molecule type" value="Genomic_DNA"/>
</dbReference>
<dbReference type="InterPro" id="IPR029071">
    <property type="entry name" value="Ubiquitin-like_domsf"/>
</dbReference>
<dbReference type="Gene3D" id="3.10.20.90">
    <property type="entry name" value="Phosphatidylinositol 3-kinase Catalytic Subunit, Chain A, domain 1"/>
    <property type="match status" value="1"/>
</dbReference>
<evidence type="ECO:0000313" key="3">
    <source>
        <dbReference type="EMBL" id="GIQ88293.1"/>
    </source>
</evidence>
<dbReference type="SMART" id="SM00213">
    <property type="entry name" value="UBQ"/>
    <property type="match status" value="1"/>
</dbReference>
<feature type="region of interest" description="Disordered" evidence="1">
    <location>
        <begin position="1"/>
        <end position="22"/>
    </location>
</feature>
<dbReference type="InterPro" id="IPR050158">
    <property type="entry name" value="Ubiquitin_ubiquitin-like"/>
</dbReference>
<dbReference type="InterPro" id="IPR000626">
    <property type="entry name" value="Ubiquitin-like_dom"/>
</dbReference>
<proteinExistence type="predicted"/>
<evidence type="ECO:0000259" key="2">
    <source>
        <dbReference type="PROSITE" id="PS50053"/>
    </source>
</evidence>
<dbReference type="PROSITE" id="PS00299">
    <property type="entry name" value="UBIQUITIN_1"/>
    <property type="match status" value="1"/>
</dbReference>